<reference evidence="3 4" key="1">
    <citation type="journal article" date="2015" name="Genome Biol. Evol.">
        <title>Comparative Genomics of a Bacterivorous Green Alga Reveals Evolutionary Causalities and Consequences of Phago-Mixotrophic Mode of Nutrition.</title>
        <authorList>
            <person name="Burns J.A."/>
            <person name="Paasch A."/>
            <person name="Narechania A."/>
            <person name="Kim E."/>
        </authorList>
    </citation>
    <scope>NUCLEOTIDE SEQUENCE [LARGE SCALE GENOMIC DNA]</scope>
    <source>
        <strain evidence="3 4">PLY_AMNH</strain>
    </source>
</reference>
<dbReference type="AlphaFoldDB" id="A0AAE0FQ02"/>
<evidence type="ECO:0000256" key="1">
    <source>
        <dbReference type="SAM" id="MobiDB-lite"/>
    </source>
</evidence>
<dbReference type="PANTHER" id="PTHR45856">
    <property type="entry name" value="ALPHA/BETA-HYDROLASES SUPERFAMILY PROTEIN"/>
    <property type="match status" value="1"/>
</dbReference>
<accession>A0AAE0FQ02</accession>
<sequence length="589" mass="65561">MAQDTFNKGEMDNNWADLDHSLNDKSTQTGVPGIVLYETMSLPAAMQLVLFLHLVFTCAMFSPDSRTGRRNVPKLPLQTVHTLVVLSKAAYLMKISRNVDNCSVPGFSTEGFFFDEETDTAVCLFRRGDVVVVAFRGTHSQKNLCTDIQTWLTRFPCRPRRAFQLAHASAAEGSLVRWAEPSVSGRLGSPRAAHWLQLPRGNEDSLGERNLWNRMFFAPRVHHGFWDAYCSVQEDLDEALHAVISSRAEAEMPVRQVIFTGHSLGGALSALGAVQCAMHWENGEVPGCKTEVPPPAPEVKLCTFGMPRVGNADFGRLLEAALTTSIRVVNAGDVVPGLIKHVGFVPSCVNFFPKFRHCGTLVVLSRDGDCALQPTELEQRSVLHIRTSITDHYSEEALRGQTSITDHYSEEYQKNIQRTARRLSRIRVSDVARSRQHQKSPLDDDDDGHRIAARGDDDDVEGARSFWPPSVSHYNADGDQRGRRRDALGEKGEGRAQWSPRALWRTGSERPRSSSSTSSNTPRAQPRSIHWLGPTSTQGPRACVDTPKEELRLNEGDMQTGDMSDLRPRRLVMSEQDKSMHGHEGNTDV</sequence>
<feature type="compositionally biased region" description="Low complexity" evidence="1">
    <location>
        <begin position="513"/>
        <end position="523"/>
    </location>
</feature>
<comment type="caution">
    <text evidence="3">The sequence shown here is derived from an EMBL/GenBank/DDBJ whole genome shotgun (WGS) entry which is preliminary data.</text>
</comment>
<dbReference type="PANTHER" id="PTHR45856:SF24">
    <property type="entry name" value="FUNGAL LIPASE-LIKE DOMAIN-CONTAINING PROTEIN"/>
    <property type="match status" value="1"/>
</dbReference>
<evidence type="ECO:0000313" key="3">
    <source>
        <dbReference type="EMBL" id="KAK3263578.1"/>
    </source>
</evidence>
<feature type="compositionally biased region" description="Basic and acidic residues" evidence="1">
    <location>
        <begin position="575"/>
        <end position="589"/>
    </location>
</feature>
<evidence type="ECO:0000259" key="2">
    <source>
        <dbReference type="Pfam" id="PF01764"/>
    </source>
</evidence>
<keyword evidence="4" id="KW-1185">Reference proteome</keyword>
<dbReference type="CDD" id="cd00519">
    <property type="entry name" value="Lipase_3"/>
    <property type="match status" value="1"/>
</dbReference>
<proteinExistence type="predicted"/>
<dbReference type="Proteomes" id="UP001190700">
    <property type="component" value="Unassembled WGS sequence"/>
</dbReference>
<organism evidence="3 4">
    <name type="scientific">Cymbomonas tetramitiformis</name>
    <dbReference type="NCBI Taxonomy" id="36881"/>
    <lineage>
        <taxon>Eukaryota</taxon>
        <taxon>Viridiplantae</taxon>
        <taxon>Chlorophyta</taxon>
        <taxon>Pyramimonadophyceae</taxon>
        <taxon>Pyramimonadales</taxon>
        <taxon>Pyramimonadaceae</taxon>
        <taxon>Cymbomonas</taxon>
    </lineage>
</organism>
<dbReference type="InterPro" id="IPR051218">
    <property type="entry name" value="Sec_MonoDiacylglyc_Lipase"/>
</dbReference>
<name>A0AAE0FQ02_9CHLO</name>
<dbReference type="InterPro" id="IPR029058">
    <property type="entry name" value="AB_hydrolase_fold"/>
</dbReference>
<feature type="domain" description="Fungal lipase-type" evidence="2">
    <location>
        <begin position="132"/>
        <end position="338"/>
    </location>
</feature>
<dbReference type="InterPro" id="IPR002921">
    <property type="entry name" value="Fungal_lipase-type"/>
</dbReference>
<feature type="compositionally biased region" description="Basic and acidic residues" evidence="1">
    <location>
        <begin position="476"/>
        <end position="494"/>
    </location>
</feature>
<dbReference type="EMBL" id="LGRX02015257">
    <property type="protein sequence ID" value="KAK3263578.1"/>
    <property type="molecule type" value="Genomic_DNA"/>
</dbReference>
<dbReference type="SUPFAM" id="SSF53474">
    <property type="entry name" value="alpha/beta-Hydrolases"/>
    <property type="match status" value="1"/>
</dbReference>
<dbReference type="Gene3D" id="3.40.50.1820">
    <property type="entry name" value="alpha/beta hydrolase"/>
    <property type="match status" value="1"/>
</dbReference>
<gene>
    <name evidence="3" type="ORF">CYMTET_27626</name>
</gene>
<feature type="region of interest" description="Disordered" evidence="1">
    <location>
        <begin position="427"/>
        <end position="589"/>
    </location>
</feature>
<dbReference type="GO" id="GO:0006629">
    <property type="term" value="P:lipid metabolic process"/>
    <property type="evidence" value="ECO:0007669"/>
    <property type="project" value="InterPro"/>
</dbReference>
<evidence type="ECO:0000313" key="4">
    <source>
        <dbReference type="Proteomes" id="UP001190700"/>
    </source>
</evidence>
<dbReference type="Pfam" id="PF01764">
    <property type="entry name" value="Lipase_3"/>
    <property type="match status" value="1"/>
</dbReference>
<feature type="compositionally biased region" description="Basic and acidic residues" evidence="1">
    <location>
        <begin position="546"/>
        <end position="555"/>
    </location>
</feature>
<protein>
    <recommendedName>
        <fullName evidence="2">Fungal lipase-type domain-containing protein</fullName>
    </recommendedName>
</protein>